<keyword evidence="2" id="KW-1185">Reference proteome</keyword>
<name>A0ABT4LC29_9SPHI</name>
<dbReference type="Pfam" id="PF20304">
    <property type="entry name" value="Sp-CxC"/>
    <property type="match status" value="1"/>
</dbReference>
<evidence type="ECO:0000313" key="1">
    <source>
        <dbReference type="EMBL" id="MCZ4245464.1"/>
    </source>
</evidence>
<protein>
    <submittedName>
        <fullName evidence="1">Uncharacterized protein</fullName>
    </submittedName>
</protein>
<dbReference type="RefSeq" id="WP_269428519.1">
    <property type="nucleotide sequence ID" value="NZ_JAPWGM010000006.1"/>
</dbReference>
<dbReference type="InterPro" id="IPR046889">
    <property type="entry name" value="Sp-CxC"/>
</dbReference>
<organism evidence="1 2">
    <name type="scientific">Pedobacter punctiformis</name>
    <dbReference type="NCBI Taxonomy" id="3004097"/>
    <lineage>
        <taxon>Bacteria</taxon>
        <taxon>Pseudomonadati</taxon>
        <taxon>Bacteroidota</taxon>
        <taxon>Sphingobacteriia</taxon>
        <taxon>Sphingobacteriales</taxon>
        <taxon>Sphingobacteriaceae</taxon>
        <taxon>Pedobacter</taxon>
    </lineage>
</organism>
<reference evidence="1" key="1">
    <citation type="submission" date="2022-12" db="EMBL/GenBank/DDBJ databases">
        <title>Genome sequence of HCMS5-2.</title>
        <authorList>
            <person name="Woo H."/>
        </authorList>
    </citation>
    <scope>NUCLEOTIDE SEQUENCE</scope>
    <source>
        <strain evidence="1">HCMS5-2</strain>
    </source>
</reference>
<proteinExistence type="predicted"/>
<sequence>MIHKKIKSAIEAAVAQEGQPPELAAKLVAWMEQLMEGNEDIADQETYRRRTGVCFETTIVNNDLTE</sequence>
<dbReference type="Proteomes" id="UP001144347">
    <property type="component" value="Unassembled WGS sequence"/>
</dbReference>
<gene>
    <name evidence="1" type="ORF">O0955_15755</name>
</gene>
<dbReference type="EMBL" id="JAPWGM010000006">
    <property type="protein sequence ID" value="MCZ4245464.1"/>
    <property type="molecule type" value="Genomic_DNA"/>
</dbReference>
<evidence type="ECO:0000313" key="2">
    <source>
        <dbReference type="Proteomes" id="UP001144347"/>
    </source>
</evidence>
<comment type="caution">
    <text evidence="1">The sequence shown here is derived from an EMBL/GenBank/DDBJ whole genome shotgun (WGS) entry which is preliminary data.</text>
</comment>
<accession>A0ABT4LC29</accession>